<reference evidence="1" key="1">
    <citation type="journal article" date="2022" name="Plant J.">
        <title>Strategies of tolerance reflected in two North American maple genomes.</title>
        <authorList>
            <person name="McEvoy S.L."/>
            <person name="Sezen U.U."/>
            <person name="Trouern-Trend A."/>
            <person name="McMahon S.M."/>
            <person name="Schaberg P.G."/>
            <person name="Yang J."/>
            <person name="Wegrzyn J.L."/>
            <person name="Swenson N.G."/>
        </authorList>
    </citation>
    <scope>NUCLEOTIDE SEQUENCE</scope>
    <source>
        <strain evidence="1">91603</strain>
    </source>
</reference>
<dbReference type="AlphaFoldDB" id="A0AAD5I7G4"/>
<evidence type="ECO:0000313" key="2">
    <source>
        <dbReference type="Proteomes" id="UP001064489"/>
    </source>
</evidence>
<dbReference type="Proteomes" id="UP001064489">
    <property type="component" value="Chromosome 11"/>
</dbReference>
<evidence type="ECO:0000313" key="1">
    <source>
        <dbReference type="EMBL" id="KAI9154075.1"/>
    </source>
</evidence>
<name>A0AAD5I7G4_ACENE</name>
<gene>
    <name evidence="1" type="ORF">LWI28_020606</name>
</gene>
<proteinExistence type="predicted"/>
<accession>A0AAD5I7G4</accession>
<keyword evidence="2" id="KW-1185">Reference proteome</keyword>
<organism evidence="1 2">
    <name type="scientific">Acer negundo</name>
    <name type="common">Box elder</name>
    <dbReference type="NCBI Taxonomy" id="4023"/>
    <lineage>
        <taxon>Eukaryota</taxon>
        <taxon>Viridiplantae</taxon>
        <taxon>Streptophyta</taxon>
        <taxon>Embryophyta</taxon>
        <taxon>Tracheophyta</taxon>
        <taxon>Spermatophyta</taxon>
        <taxon>Magnoliopsida</taxon>
        <taxon>eudicotyledons</taxon>
        <taxon>Gunneridae</taxon>
        <taxon>Pentapetalae</taxon>
        <taxon>rosids</taxon>
        <taxon>malvids</taxon>
        <taxon>Sapindales</taxon>
        <taxon>Sapindaceae</taxon>
        <taxon>Hippocastanoideae</taxon>
        <taxon>Acereae</taxon>
        <taxon>Acer</taxon>
    </lineage>
</organism>
<sequence>MAINDETVEFKVLDALKFPNDDNACFSIDVLEQLVQETFNASQGETPLERALIQSPKIVNEEENTDVLEAMSMLETLTCQRGLKASKVQVWGNLM</sequence>
<dbReference type="EMBL" id="JAJSOW010000108">
    <property type="protein sequence ID" value="KAI9154075.1"/>
    <property type="molecule type" value="Genomic_DNA"/>
</dbReference>
<reference evidence="1" key="2">
    <citation type="submission" date="2023-02" db="EMBL/GenBank/DDBJ databases">
        <authorList>
            <person name="Swenson N.G."/>
            <person name="Wegrzyn J.L."/>
            <person name="Mcevoy S.L."/>
        </authorList>
    </citation>
    <scope>NUCLEOTIDE SEQUENCE</scope>
    <source>
        <strain evidence="1">91603</strain>
        <tissue evidence="1">Leaf</tissue>
    </source>
</reference>
<comment type="caution">
    <text evidence="1">The sequence shown here is derived from an EMBL/GenBank/DDBJ whole genome shotgun (WGS) entry which is preliminary data.</text>
</comment>
<protein>
    <submittedName>
        <fullName evidence="1">Uncharacterized protein</fullName>
    </submittedName>
</protein>